<evidence type="ECO:0000256" key="1">
    <source>
        <dbReference type="ARBA" id="ARBA00004141"/>
    </source>
</evidence>
<proteinExistence type="inferred from homology"/>
<organism evidence="13 14">
    <name type="scientific">Cryptotermes secundus</name>
    <dbReference type="NCBI Taxonomy" id="105785"/>
    <lineage>
        <taxon>Eukaryota</taxon>
        <taxon>Metazoa</taxon>
        <taxon>Ecdysozoa</taxon>
        <taxon>Arthropoda</taxon>
        <taxon>Hexapoda</taxon>
        <taxon>Insecta</taxon>
        <taxon>Pterygota</taxon>
        <taxon>Neoptera</taxon>
        <taxon>Polyneoptera</taxon>
        <taxon>Dictyoptera</taxon>
        <taxon>Blattodea</taxon>
        <taxon>Blattoidea</taxon>
        <taxon>Termitoidae</taxon>
        <taxon>Kalotermitidae</taxon>
        <taxon>Cryptotermitinae</taxon>
        <taxon>Cryptotermes</taxon>
    </lineage>
</organism>
<dbReference type="OrthoDB" id="429813at2759"/>
<keyword evidence="6 10" id="KW-1133">Transmembrane helix</keyword>
<evidence type="ECO:0000313" key="14">
    <source>
        <dbReference type="Proteomes" id="UP000235965"/>
    </source>
</evidence>
<dbReference type="SUPFAM" id="SSF51735">
    <property type="entry name" value="NAD(P)-binding Rossmann-fold domains"/>
    <property type="match status" value="1"/>
</dbReference>
<dbReference type="GO" id="GO:0035336">
    <property type="term" value="P:long-chain fatty-acyl-CoA metabolic process"/>
    <property type="evidence" value="ECO:0007669"/>
    <property type="project" value="TreeGrafter"/>
</dbReference>
<name>A0A2J7PM38_9NEOP</name>
<dbReference type="InParanoid" id="A0A2J7PM38"/>
<evidence type="ECO:0000256" key="4">
    <source>
        <dbReference type="ARBA" id="ARBA00022692"/>
    </source>
</evidence>
<dbReference type="PANTHER" id="PTHR11011:SF61">
    <property type="entry name" value="FATTY ACYL-COA REDUCTASE"/>
    <property type="match status" value="1"/>
</dbReference>
<evidence type="ECO:0000256" key="2">
    <source>
        <dbReference type="ARBA" id="ARBA00005928"/>
    </source>
</evidence>
<feature type="transmembrane region" description="Helical" evidence="10">
    <location>
        <begin position="384"/>
        <end position="407"/>
    </location>
</feature>
<evidence type="ECO:0000256" key="3">
    <source>
        <dbReference type="ARBA" id="ARBA00022516"/>
    </source>
</evidence>
<evidence type="ECO:0000259" key="12">
    <source>
        <dbReference type="Pfam" id="PF07993"/>
    </source>
</evidence>
<accession>A0A2J7PM38</accession>
<evidence type="ECO:0000256" key="7">
    <source>
        <dbReference type="ARBA" id="ARBA00023098"/>
    </source>
</evidence>
<keyword evidence="5 10" id="KW-0521">NADP</keyword>
<dbReference type="Gene3D" id="3.40.50.720">
    <property type="entry name" value="NAD(P)-binding Rossmann-like Domain"/>
    <property type="match status" value="1"/>
</dbReference>
<dbReference type="GO" id="GO:0080019">
    <property type="term" value="F:alcohol-forming very long-chain fatty acyl-CoA reductase activity"/>
    <property type="evidence" value="ECO:0007669"/>
    <property type="project" value="InterPro"/>
</dbReference>
<reference evidence="13 14" key="1">
    <citation type="submission" date="2017-12" db="EMBL/GenBank/DDBJ databases">
        <title>Hemimetabolous genomes reveal molecular basis of termite eusociality.</title>
        <authorList>
            <person name="Harrison M.C."/>
            <person name="Jongepier E."/>
            <person name="Robertson H.M."/>
            <person name="Arning N."/>
            <person name="Bitard-Feildel T."/>
            <person name="Chao H."/>
            <person name="Childers C.P."/>
            <person name="Dinh H."/>
            <person name="Doddapaneni H."/>
            <person name="Dugan S."/>
            <person name="Gowin J."/>
            <person name="Greiner C."/>
            <person name="Han Y."/>
            <person name="Hu H."/>
            <person name="Hughes D.S.T."/>
            <person name="Huylmans A.-K."/>
            <person name="Kemena C."/>
            <person name="Kremer L.P.M."/>
            <person name="Lee S.L."/>
            <person name="Lopez-Ezquerra A."/>
            <person name="Mallet L."/>
            <person name="Monroy-Kuhn J.M."/>
            <person name="Moser A."/>
            <person name="Murali S.C."/>
            <person name="Muzny D.M."/>
            <person name="Otani S."/>
            <person name="Piulachs M.-D."/>
            <person name="Poelchau M."/>
            <person name="Qu J."/>
            <person name="Schaub F."/>
            <person name="Wada-Katsumata A."/>
            <person name="Worley K.C."/>
            <person name="Xie Q."/>
            <person name="Ylla G."/>
            <person name="Poulsen M."/>
            <person name="Gibbs R.A."/>
            <person name="Schal C."/>
            <person name="Richards S."/>
            <person name="Belles X."/>
            <person name="Korb J."/>
            <person name="Bornberg-Bauer E."/>
        </authorList>
    </citation>
    <scope>NUCLEOTIDE SEQUENCE [LARGE SCALE GENOMIC DNA]</scope>
    <source>
        <tissue evidence="13">Whole body</tissue>
    </source>
</reference>
<protein>
    <recommendedName>
        <fullName evidence="10">Fatty acyl-CoA reductase</fullName>
        <ecNumber evidence="10">1.2.1.84</ecNumber>
    </recommendedName>
</protein>
<sequence>MSDTMNDPKSKVRKAIWRPQEPLPVAAEEDVSKLPNRVDDMFTGRAILITGGTGFLGKVLLEKILRTCSSVDTIYLLIRNKKGKEPRQRVEEVLASPLFGKLKAQMDGATLSRKVVGIPGDVTMLDLGLSASNRQLLTDRVSIVFHAAATIRFDEPLKRAVLINTRGTRLMLELAQDMKKLEAFLHVSTSYCHLKERVLYEKLYPPPADPHKIIKCVEWLEDDVVNAMTKKILGEIPNTYAYTKALSESLVAEQMDKLPVIILRPSIVIPIWKEPLPGWTDNINGPMGLLIGAGKGVIRTMYCNQQGYADYLPVDIAVNGVLLAAWNFISNKDHERRVCHLTSSSELKITWEEIIERGRHAIKAEVPFNGVVWYPGGSMKKSRLVHNICVILFHYLPAYLIDALIFLSGNKPILLRVQRRISKGFEMFEYYANNQWDFKNDHVVEIRKLINSKEKKIFKIDGEGLDIDRYIVDCIYAARLYILNETPDTLPAAKRHMTVMYWVDVITKLMFCGLLLWTFASWSENLLDGIHGMLNLVHYIVSSGGSQKTQPYK</sequence>
<keyword evidence="3 10" id="KW-0444">Lipid biosynthesis</keyword>
<comment type="similarity">
    <text evidence="2 10">Belongs to the fatty acyl-CoA reductase family.</text>
</comment>
<evidence type="ECO:0000256" key="6">
    <source>
        <dbReference type="ARBA" id="ARBA00022989"/>
    </source>
</evidence>
<dbReference type="EMBL" id="NEVH01024421">
    <property type="protein sequence ID" value="PNF17396.1"/>
    <property type="molecule type" value="Genomic_DNA"/>
</dbReference>
<dbReference type="InterPro" id="IPR033640">
    <property type="entry name" value="FAR_C"/>
</dbReference>
<dbReference type="FunCoup" id="A0A2J7PM38">
    <property type="interactions" value="61"/>
</dbReference>
<evidence type="ECO:0000256" key="9">
    <source>
        <dbReference type="ARBA" id="ARBA00052530"/>
    </source>
</evidence>
<dbReference type="Pfam" id="PF03015">
    <property type="entry name" value="Sterile"/>
    <property type="match status" value="1"/>
</dbReference>
<dbReference type="CDD" id="cd05236">
    <property type="entry name" value="FAR-N_SDR_e"/>
    <property type="match status" value="1"/>
</dbReference>
<evidence type="ECO:0000256" key="10">
    <source>
        <dbReference type="RuleBase" id="RU363097"/>
    </source>
</evidence>
<evidence type="ECO:0000256" key="8">
    <source>
        <dbReference type="ARBA" id="ARBA00023136"/>
    </source>
</evidence>
<gene>
    <name evidence="13" type="ORF">B7P43_G03000</name>
</gene>
<dbReference type="PANTHER" id="PTHR11011">
    <property type="entry name" value="MALE STERILITY PROTEIN 2-RELATED"/>
    <property type="match status" value="1"/>
</dbReference>
<dbReference type="GO" id="GO:0005777">
    <property type="term" value="C:peroxisome"/>
    <property type="evidence" value="ECO:0007669"/>
    <property type="project" value="TreeGrafter"/>
</dbReference>
<comment type="subcellular location">
    <subcellularLocation>
        <location evidence="1">Membrane</location>
        <topology evidence="1">Multi-pass membrane protein</topology>
    </subcellularLocation>
</comment>
<comment type="function">
    <text evidence="10">Catalyzes the reduction of fatty acyl-CoA to fatty alcohols.</text>
</comment>
<keyword evidence="8 10" id="KW-0472">Membrane</keyword>
<feature type="domain" description="Fatty acyl-CoA reductase C-terminal" evidence="11">
    <location>
        <begin position="393"/>
        <end position="485"/>
    </location>
</feature>
<feature type="transmembrane region" description="Helical" evidence="10">
    <location>
        <begin position="499"/>
        <end position="520"/>
    </location>
</feature>
<feature type="domain" description="Thioester reductase (TE)" evidence="12">
    <location>
        <begin position="49"/>
        <end position="320"/>
    </location>
</feature>
<dbReference type="InterPro" id="IPR036291">
    <property type="entry name" value="NAD(P)-bd_dom_sf"/>
</dbReference>
<evidence type="ECO:0000313" key="13">
    <source>
        <dbReference type="EMBL" id="PNF17396.1"/>
    </source>
</evidence>
<keyword evidence="4 10" id="KW-0812">Transmembrane</keyword>
<keyword evidence="7 10" id="KW-0443">Lipid metabolism</keyword>
<evidence type="ECO:0000259" key="11">
    <source>
        <dbReference type="Pfam" id="PF03015"/>
    </source>
</evidence>
<dbReference type="Pfam" id="PF07993">
    <property type="entry name" value="NAD_binding_4"/>
    <property type="match status" value="1"/>
</dbReference>
<dbReference type="InterPro" id="IPR026055">
    <property type="entry name" value="FAR"/>
</dbReference>
<dbReference type="InterPro" id="IPR013120">
    <property type="entry name" value="FAR_NAD-bd"/>
</dbReference>
<evidence type="ECO:0000256" key="5">
    <source>
        <dbReference type="ARBA" id="ARBA00022857"/>
    </source>
</evidence>
<dbReference type="STRING" id="105785.A0A2J7PM38"/>
<dbReference type="Proteomes" id="UP000235965">
    <property type="component" value="Unassembled WGS sequence"/>
</dbReference>
<keyword evidence="10" id="KW-0560">Oxidoreductase</keyword>
<keyword evidence="14" id="KW-1185">Reference proteome</keyword>
<dbReference type="GO" id="GO:0102965">
    <property type="term" value="F:alcohol-forming long-chain fatty acyl-CoA reductase activity"/>
    <property type="evidence" value="ECO:0007669"/>
    <property type="project" value="UniProtKB-EC"/>
</dbReference>
<dbReference type="GO" id="GO:0016020">
    <property type="term" value="C:membrane"/>
    <property type="evidence" value="ECO:0007669"/>
    <property type="project" value="UniProtKB-SubCell"/>
</dbReference>
<dbReference type="EC" id="1.2.1.84" evidence="10"/>
<dbReference type="FunFam" id="3.40.50.720:FF:000143">
    <property type="entry name" value="Fatty acyl-CoA reductase"/>
    <property type="match status" value="1"/>
</dbReference>
<dbReference type="CDD" id="cd09071">
    <property type="entry name" value="FAR_C"/>
    <property type="match status" value="1"/>
</dbReference>
<comment type="caution">
    <text evidence="13">The sequence shown here is derived from an EMBL/GenBank/DDBJ whole genome shotgun (WGS) entry which is preliminary data.</text>
</comment>
<comment type="catalytic activity">
    <reaction evidence="9 10">
        <text>a long-chain fatty acyl-CoA + 2 NADPH + 2 H(+) = a long-chain primary fatty alcohol + 2 NADP(+) + CoA</text>
        <dbReference type="Rhea" id="RHEA:52716"/>
        <dbReference type="ChEBI" id="CHEBI:15378"/>
        <dbReference type="ChEBI" id="CHEBI:57287"/>
        <dbReference type="ChEBI" id="CHEBI:57783"/>
        <dbReference type="ChEBI" id="CHEBI:58349"/>
        <dbReference type="ChEBI" id="CHEBI:77396"/>
        <dbReference type="ChEBI" id="CHEBI:83139"/>
        <dbReference type="EC" id="1.2.1.84"/>
    </reaction>
</comment>
<dbReference type="AlphaFoldDB" id="A0A2J7PM38"/>